<dbReference type="PROSITE" id="PS51015">
    <property type="entry name" value="YDG"/>
    <property type="match status" value="1"/>
</dbReference>
<feature type="compositionally biased region" description="Polar residues" evidence="3">
    <location>
        <begin position="145"/>
        <end position="157"/>
    </location>
</feature>
<keyword evidence="6" id="KW-1185">Reference proteome</keyword>
<feature type="region of interest" description="Disordered" evidence="3">
    <location>
        <begin position="112"/>
        <end position="157"/>
    </location>
</feature>
<evidence type="ECO:0000256" key="2">
    <source>
        <dbReference type="PROSITE-ProRule" id="PRU00358"/>
    </source>
</evidence>
<accession>A0A139I4R3</accession>
<name>A0A139I4R3_9PEZI</name>
<reference evidence="5 6" key="1">
    <citation type="submission" date="2015-07" db="EMBL/GenBank/DDBJ databases">
        <title>Comparative genomics of the Sigatoka disease complex on banana suggests a link between parallel evolutionary changes in Pseudocercospora fijiensis and Pseudocercospora eumusae and increased virulence on the banana host.</title>
        <authorList>
            <person name="Chang T.-C."/>
            <person name="Salvucci A."/>
            <person name="Crous P.W."/>
            <person name="Stergiopoulos I."/>
        </authorList>
    </citation>
    <scope>NUCLEOTIDE SEQUENCE [LARGE SCALE GENOMIC DNA]</scope>
    <source>
        <strain evidence="5 6">CBS 116634</strain>
    </source>
</reference>
<dbReference type="InterPro" id="IPR015947">
    <property type="entry name" value="PUA-like_sf"/>
</dbReference>
<dbReference type="PANTHER" id="PTHR14140">
    <property type="entry name" value="E3 UBIQUITIN-PROTEIN LIGASE UHRF-RELATED"/>
    <property type="match status" value="1"/>
</dbReference>
<evidence type="ECO:0000313" key="5">
    <source>
        <dbReference type="EMBL" id="KXT09697.1"/>
    </source>
</evidence>
<dbReference type="Proteomes" id="UP000073492">
    <property type="component" value="Unassembled WGS sequence"/>
</dbReference>
<protein>
    <recommendedName>
        <fullName evidence="4">YDG domain-containing protein</fullName>
    </recommendedName>
</protein>
<dbReference type="GO" id="GO:0061630">
    <property type="term" value="F:ubiquitin protein ligase activity"/>
    <property type="evidence" value="ECO:0007669"/>
    <property type="project" value="TreeGrafter"/>
</dbReference>
<dbReference type="GO" id="GO:0016567">
    <property type="term" value="P:protein ubiquitination"/>
    <property type="evidence" value="ECO:0007669"/>
    <property type="project" value="TreeGrafter"/>
</dbReference>
<evidence type="ECO:0000256" key="3">
    <source>
        <dbReference type="SAM" id="MobiDB-lite"/>
    </source>
</evidence>
<organism evidence="5 6">
    <name type="scientific">Pseudocercospora musae</name>
    <dbReference type="NCBI Taxonomy" id="113226"/>
    <lineage>
        <taxon>Eukaryota</taxon>
        <taxon>Fungi</taxon>
        <taxon>Dikarya</taxon>
        <taxon>Ascomycota</taxon>
        <taxon>Pezizomycotina</taxon>
        <taxon>Dothideomycetes</taxon>
        <taxon>Dothideomycetidae</taxon>
        <taxon>Mycosphaerellales</taxon>
        <taxon>Mycosphaerellaceae</taxon>
        <taxon>Pseudocercospora</taxon>
    </lineage>
</organism>
<proteinExistence type="predicted"/>
<sequence>MDPTTLPTDLKGSIDFVNYASRKLTYIALVSGREKRIVLPSEPKMVDNYHHLDMLLSWLDQVEMTPDLKQGARVPRVLEVVFSDPKFQFPPEYQTRAEALYDKFNAENWGAPIPLLTEDSDPDSVANAPSPTREGEPSTKRRKSTAQATGGYTTLQPPENHPIWGLAGIMHGITLRKYHDTGKYTKVLNPQYLHEKRDAKVYGHNGLEVGSWFSERLAAIFAGAHGARIAGISGIADTGACSIVISGMYEDLDLDEGDVVYYSGSGSHENRDKHRSAETTRDTKKLHMSILTGRPVRVLRTSKARGEYAPIEGVRYDGLYDIVSFEEPINKNGGKYERFKLVRRPGQKSLKECKNRPIWQELEDFNGINMGFGVDRLIR</sequence>
<dbReference type="GO" id="GO:0044027">
    <property type="term" value="P:negative regulation of gene expression via chromosomal CpG island methylation"/>
    <property type="evidence" value="ECO:0007669"/>
    <property type="project" value="TreeGrafter"/>
</dbReference>
<dbReference type="InterPro" id="IPR003105">
    <property type="entry name" value="SRA_YDG"/>
</dbReference>
<gene>
    <name evidence="5" type="ORF">AC579_8955</name>
</gene>
<dbReference type="SMART" id="SM00466">
    <property type="entry name" value="SRA"/>
    <property type="match status" value="1"/>
</dbReference>
<evidence type="ECO:0000259" key="4">
    <source>
        <dbReference type="PROSITE" id="PS51015"/>
    </source>
</evidence>
<evidence type="ECO:0000313" key="6">
    <source>
        <dbReference type="Proteomes" id="UP000073492"/>
    </source>
</evidence>
<dbReference type="InterPro" id="IPR045134">
    <property type="entry name" value="UHRF1/2-like"/>
</dbReference>
<dbReference type="GO" id="GO:0005634">
    <property type="term" value="C:nucleus"/>
    <property type="evidence" value="ECO:0007669"/>
    <property type="project" value="UniProtKB-SubCell"/>
</dbReference>
<dbReference type="STRING" id="113226.A0A139I4R3"/>
<dbReference type="SUPFAM" id="SSF88697">
    <property type="entry name" value="PUA domain-like"/>
    <property type="match status" value="1"/>
</dbReference>
<comment type="subcellular location">
    <subcellularLocation>
        <location evidence="2">Nucleus</location>
    </subcellularLocation>
</comment>
<dbReference type="PANTHER" id="PTHR14140:SF27">
    <property type="entry name" value="OS04G0289800 PROTEIN"/>
    <property type="match status" value="1"/>
</dbReference>
<dbReference type="Pfam" id="PF02182">
    <property type="entry name" value="SAD_SRA"/>
    <property type="match status" value="1"/>
</dbReference>
<feature type="domain" description="YDG" evidence="4">
    <location>
        <begin position="202"/>
        <end position="343"/>
    </location>
</feature>
<dbReference type="Gene3D" id="2.30.280.10">
    <property type="entry name" value="SRA-YDG"/>
    <property type="match status" value="1"/>
</dbReference>
<dbReference type="OrthoDB" id="2270193at2759"/>
<evidence type="ECO:0000256" key="1">
    <source>
        <dbReference type="ARBA" id="ARBA00023242"/>
    </source>
</evidence>
<comment type="caution">
    <text evidence="5">The sequence shown here is derived from an EMBL/GenBank/DDBJ whole genome shotgun (WGS) entry which is preliminary data.</text>
</comment>
<dbReference type="EMBL" id="LFZO01000313">
    <property type="protein sequence ID" value="KXT09697.1"/>
    <property type="molecule type" value="Genomic_DNA"/>
</dbReference>
<dbReference type="InterPro" id="IPR036987">
    <property type="entry name" value="SRA-YDG_sf"/>
</dbReference>
<dbReference type="AlphaFoldDB" id="A0A139I4R3"/>
<keyword evidence="1 2" id="KW-0539">Nucleus</keyword>